<evidence type="ECO:0000313" key="3">
    <source>
        <dbReference type="Proteomes" id="UP000826195"/>
    </source>
</evidence>
<accession>A0AAV7J016</accession>
<reference evidence="2 3" key="1">
    <citation type="journal article" date="2021" name="J. Hered.">
        <title>A chromosome-level genome assembly of the parasitoid wasp, Cotesia glomerata (Hymenoptera: Braconidae).</title>
        <authorList>
            <person name="Pinto B.J."/>
            <person name="Weis J.J."/>
            <person name="Gamble T."/>
            <person name="Ode P.J."/>
            <person name="Paul R."/>
            <person name="Zaspel J.M."/>
        </authorList>
    </citation>
    <scope>NUCLEOTIDE SEQUENCE [LARGE SCALE GENOMIC DNA]</scope>
    <source>
        <strain evidence="2">CgM1</strain>
    </source>
</reference>
<feature type="compositionally biased region" description="Basic and acidic residues" evidence="1">
    <location>
        <begin position="56"/>
        <end position="78"/>
    </location>
</feature>
<dbReference type="AlphaFoldDB" id="A0AAV7J016"/>
<dbReference type="Proteomes" id="UP000826195">
    <property type="component" value="Unassembled WGS sequence"/>
</dbReference>
<proteinExistence type="predicted"/>
<evidence type="ECO:0000256" key="1">
    <source>
        <dbReference type="SAM" id="MobiDB-lite"/>
    </source>
</evidence>
<gene>
    <name evidence="2" type="ORF">KQX54_010585</name>
</gene>
<evidence type="ECO:0000313" key="2">
    <source>
        <dbReference type="EMBL" id="KAH0564243.1"/>
    </source>
</evidence>
<protein>
    <submittedName>
        <fullName evidence="2">Uncharacterized protein</fullName>
    </submittedName>
</protein>
<feature type="region of interest" description="Disordered" evidence="1">
    <location>
        <begin position="56"/>
        <end position="85"/>
    </location>
</feature>
<organism evidence="2 3">
    <name type="scientific">Cotesia glomerata</name>
    <name type="common">Lepidopteran parasitic wasp</name>
    <name type="synonym">Apanteles glomeratus</name>
    <dbReference type="NCBI Taxonomy" id="32391"/>
    <lineage>
        <taxon>Eukaryota</taxon>
        <taxon>Metazoa</taxon>
        <taxon>Ecdysozoa</taxon>
        <taxon>Arthropoda</taxon>
        <taxon>Hexapoda</taxon>
        <taxon>Insecta</taxon>
        <taxon>Pterygota</taxon>
        <taxon>Neoptera</taxon>
        <taxon>Endopterygota</taxon>
        <taxon>Hymenoptera</taxon>
        <taxon>Apocrita</taxon>
        <taxon>Ichneumonoidea</taxon>
        <taxon>Braconidae</taxon>
        <taxon>Microgastrinae</taxon>
        <taxon>Cotesia</taxon>
    </lineage>
</organism>
<comment type="caution">
    <text evidence="2">The sequence shown here is derived from an EMBL/GenBank/DDBJ whole genome shotgun (WGS) entry which is preliminary data.</text>
</comment>
<sequence>MLRAIDHAISVVRQSSRVPRNENNDYDYYILVGLFWTWPGHFVPEVRAMTPRRLDRVASHAKKQPTEHQPHRECEIAESRFPIPS</sequence>
<keyword evidence="3" id="KW-1185">Reference proteome</keyword>
<name>A0AAV7J016_COTGL</name>
<dbReference type="EMBL" id="JAHXZJ010000002">
    <property type="protein sequence ID" value="KAH0564243.1"/>
    <property type="molecule type" value="Genomic_DNA"/>
</dbReference>